<feature type="domain" description="Fe/B12 periplasmic-binding" evidence="1">
    <location>
        <begin position="48"/>
        <end position="302"/>
    </location>
</feature>
<comment type="caution">
    <text evidence="2">The sequence shown here is derived from an EMBL/GenBank/DDBJ whole genome shotgun (WGS) entry which is preliminary data.</text>
</comment>
<keyword evidence="3" id="KW-1185">Reference proteome</keyword>
<dbReference type="PROSITE" id="PS50983">
    <property type="entry name" value="FE_B12_PBP"/>
    <property type="match status" value="1"/>
</dbReference>
<name>A0A8H2JL82_9GAMM</name>
<dbReference type="EMBL" id="SZVP01000007">
    <property type="protein sequence ID" value="TMM45245.1"/>
    <property type="molecule type" value="Genomic_DNA"/>
</dbReference>
<dbReference type="AlphaFoldDB" id="A0A8H2JL82"/>
<organism evidence="2 3">
    <name type="scientific">Colwellia ponticola</name>
    <dbReference type="NCBI Taxonomy" id="2304625"/>
    <lineage>
        <taxon>Bacteria</taxon>
        <taxon>Pseudomonadati</taxon>
        <taxon>Pseudomonadota</taxon>
        <taxon>Gammaproteobacteria</taxon>
        <taxon>Alteromonadales</taxon>
        <taxon>Colwelliaceae</taxon>
        <taxon>Colwellia</taxon>
    </lineage>
</organism>
<dbReference type="SUPFAM" id="SSF53807">
    <property type="entry name" value="Helical backbone' metal receptor"/>
    <property type="match status" value="1"/>
</dbReference>
<sequence length="302" mass="32155">MKKTIFGFGLGLGKLVKPTAYSLKIYCFSTLVLLVLTVQSANAQAKERMISAGSSVTELFLALEATDQLVAVDLSSRAIITSPNIEQVGYHRQLSAEGLMALNPTRLIGSNEMGPETTLQLLAASQVDVITVPSGNSVKDLYQRIDTIAKLTNTQANVAPLKQKIAASISQLKNNPLSTSPKVLFLMVSQDRPATVAGNDTPINTIITLAGGSNPAAQSVNSYKPLSYEAIIAMAPDYILVSERAWQKFNGKDGLLTQLPLLKATTAGQHGNILSIPSSAIIGGFGIESIELAKQLNQLFTQ</sequence>
<dbReference type="Pfam" id="PF01497">
    <property type="entry name" value="Peripla_BP_2"/>
    <property type="match status" value="1"/>
</dbReference>
<proteinExistence type="predicted"/>
<dbReference type="RefSeq" id="WP_138622624.1">
    <property type="nucleotide sequence ID" value="NZ_SZVP01000007.1"/>
</dbReference>
<evidence type="ECO:0000313" key="3">
    <source>
        <dbReference type="Proteomes" id="UP000307702"/>
    </source>
</evidence>
<dbReference type="Gene3D" id="3.40.50.1980">
    <property type="entry name" value="Nitrogenase molybdenum iron protein domain"/>
    <property type="match status" value="2"/>
</dbReference>
<dbReference type="PANTHER" id="PTHR30535:SF4">
    <property type="entry name" value="HEMIN-BINDING PERIPLASMIC PROTEIN HMUT"/>
    <property type="match status" value="1"/>
</dbReference>
<dbReference type="InterPro" id="IPR002491">
    <property type="entry name" value="ABC_transptr_periplasmic_BD"/>
</dbReference>
<reference evidence="2 3" key="1">
    <citation type="submission" date="2019-05" db="EMBL/GenBank/DDBJ databases">
        <title>Colwellia ponticola sp. nov., isolated from seawater.</title>
        <authorList>
            <person name="Yoon J.-H."/>
        </authorList>
    </citation>
    <scope>NUCLEOTIDE SEQUENCE [LARGE SCALE GENOMIC DNA]</scope>
    <source>
        <strain evidence="2 3">OISW-25</strain>
    </source>
</reference>
<dbReference type="Proteomes" id="UP000307702">
    <property type="component" value="Unassembled WGS sequence"/>
</dbReference>
<evidence type="ECO:0000313" key="2">
    <source>
        <dbReference type="EMBL" id="TMM45245.1"/>
    </source>
</evidence>
<dbReference type="InterPro" id="IPR050902">
    <property type="entry name" value="ABC_Transporter_SBP"/>
</dbReference>
<protein>
    <submittedName>
        <fullName evidence="2">Hemin ABC transporter substrate-binding protein</fullName>
    </submittedName>
</protein>
<accession>A0A8H2JL82</accession>
<gene>
    <name evidence="2" type="ORF">FCS21_09130</name>
</gene>
<dbReference type="OrthoDB" id="9797736at2"/>
<dbReference type="PANTHER" id="PTHR30535">
    <property type="entry name" value="VITAMIN B12-BINDING PROTEIN"/>
    <property type="match status" value="1"/>
</dbReference>
<evidence type="ECO:0000259" key="1">
    <source>
        <dbReference type="PROSITE" id="PS50983"/>
    </source>
</evidence>